<dbReference type="InterPro" id="IPR052698">
    <property type="entry name" value="MoCofactor_Util/Proc"/>
</dbReference>
<feature type="domain" description="XdhC Rossmann" evidence="2">
    <location>
        <begin position="106"/>
        <end position="248"/>
    </location>
</feature>
<dbReference type="AlphaFoldDB" id="A0A840V0I4"/>
<evidence type="ECO:0000259" key="2">
    <source>
        <dbReference type="Pfam" id="PF13478"/>
    </source>
</evidence>
<proteinExistence type="predicted"/>
<dbReference type="Gene3D" id="3.40.50.720">
    <property type="entry name" value="NAD(P)-binding Rossmann-like Domain"/>
    <property type="match status" value="1"/>
</dbReference>
<dbReference type="Proteomes" id="UP000557717">
    <property type="component" value="Unassembled WGS sequence"/>
</dbReference>
<accession>A0A840V0I4</accession>
<dbReference type="EMBL" id="JACHFD010000007">
    <property type="protein sequence ID" value="MBB5351512.1"/>
    <property type="molecule type" value="Genomic_DNA"/>
</dbReference>
<keyword evidence="4" id="KW-1185">Reference proteome</keyword>
<evidence type="ECO:0000313" key="3">
    <source>
        <dbReference type="EMBL" id="MBB5351512.1"/>
    </source>
</evidence>
<dbReference type="InterPro" id="IPR014308">
    <property type="entry name" value="Xanthine_DH_XdhC"/>
</dbReference>
<dbReference type="PANTHER" id="PTHR30388:SF6">
    <property type="entry name" value="XANTHINE DEHYDROGENASE SUBUNIT A-RELATED"/>
    <property type="match status" value="1"/>
</dbReference>
<organism evidence="3 4">
    <name type="scientific">Haloferula luteola</name>
    <dbReference type="NCBI Taxonomy" id="595692"/>
    <lineage>
        <taxon>Bacteria</taxon>
        <taxon>Pseudomonadati</taxon>
        <taxon>Verrucomicrobiota</taxon>
        <taxon>Verrucomicrobiia</taxon>
        <taxon>Verrucomicrobiales</taxon>
        <taxon>Verrucomicrobiaceae</taxon>
        <taxon>Haloferula</taxon>
    </lineage>
</organism>
<sequence length="254" mass="27165">MDVWLAIAEARKSGMPMVVVTVISARGSVPGELGGKALVSRWGLTAGNLGGGKVEARAVAHAMKMLEEGGVCESVIWNLQRDIGMTCGGEMGFLFENVAASENWSIVVFGAGHVGAALVRLLNTLRCTVDLVDPREEWLAAVPDGARLRKHRVDRFEDGVRLVRNGSFVVCVTKGHASDRPVLREVAKSGVDWSFVGVIGSASKRAVLWKELRDEGVEDAFLEKLECPLGLPIGGNDPAEIAVSIVARLLQVRG</sequence>
<dbReference type="NCBIfam" id="TIGR02964">
    <property type="entry name" value="xanthine_xdhC"/>
    <property type="match status" value="1"/>
</dbReference>
<dbReference type="RefSeq" id="WP_184017746.1">
    <property type="nucleotide sequence ID" value="NZ_JACHFD010000007.1"/>
</dbReference>
<dbReference type="InterPro" id="IPR027051">
    <property type="entry name" value="XdhC_Rossmann_dom"/>
</dbReference>
<dbReference type="PANTHER" id="PTHR30388">
    <property type="entry name" value="ALDEHYDE OXIDOREDUCTASE MOLYBDENUM COFACTOR ASSEMBLY PROTEIN"/>
    <property type="match status" value="1"/>
</dbReference>
<dbReference type="InterPro" id="IPR003777">
    <property type="entry name" value="XdhC_CoxI"/>
</dbReference>
<dbReference type="SUPFAM" id="SSF51735">
    <property type="entry name" value="NAD(P)-binding Rossmann-fold domains"/>
    <property type="match status" value="1"/>
</dbReference>
<feature type="domain" description="XdhC- CoxI" evidence="1">
    <location>
        <begin position="11"/>
        <end position="70"/>
    </location>
</feature>
<gene>
    <name evidence="3" type="ORF">HNR46_001749</name>
</gene>
<protein>
    <submittedName>
        <fullName evidence="3">Xanthine dehydrogenase accessory factor</fullName>
    </submittedName>
</protein>
<dbReference type="Pfam" id="PF13478">
    <property type="entry name" value="XdhC_C"/>
    <property type="match status" value="1"/>
</dbReference>
<dbReference type="InterPro" id="IPR036291">
    <property type="entry name" value="NAD(P)-bd_dom_sf"/>
</dbReference>
<reference evidence="3 4" key="1">
    <citation type="submission" date="2020-08" db="EMBL/GenBank/DDBJ databases">
        <title>Genomic Encyclopedia of Type Strains, Phase IV (KMG-IV): sequencing the most valuable type-strain genomes for metagenomic binning, comparative biology and taxonomic classification.</title>
        <authorList>
            <person name="Goeker M."/>
        </authorList>
    </citation>
    <scope>NUCLEOTIDE SEQUENCE [LARGE SCALE GENOMIC DNA]</scope>
    <source>
        <strain evidence="3 4">YC6886</strain>
    </source>
</reference>
<comment type="caution">
    <text evidence="3">The sequence shown here is derived from an EMBL/GenBank/DDBJ whole genome shotgun (WGS) entry which is preliminary data.</text>
</comment>
<dbReference type="Pfam" id="PF02625">
    <property type="entry name" value="XdhC_CoxI"/>
    <property type="match status" value="1"/>
</dbReference>
<name>A0A840V0I4_9BACT</name>
<evidence type="ECO:0000313" key="4">
    <source>
        <dbReference type="Proteomes" id="UP000557717"/>
    </source>
</evidence>
<evidence type="ECO:0000259" key="1">
    <source>
        <dbReference type="Pfam" id="PF02625"/>
    </source>
</evidence>